<dbReference type="EMBL" id="JACHNF010000001">
    <property type="protein sequence ID" value="MBB5981493.1"/>
    <property type="molecule type" value="Genomic_DNA"/>
</dbReference>
<comment type="caution">
    <text evidence="2">The sequence shown here is derived from an EMBL/GenBank/DDBJ whole genome shotgun (WGS) entry which is preliminary data.</text>
</comment>
<keyword evidence="3" id="KW-1185">Reference proteome</keyword>
<accession>A0A841DS80</accession>
<name>A0A841DS80_9ACTN</name>
<evidence type="ECO:0000313" key="2">
    <source>
        <dbReference type="EMBL" id="MBB5981493.1"/>
    </source>
</evidence>
<gene>
    <name evidence="2" type="ORF">HDA44_004834</name>
</gene>
<reference evidence="2 3" key="1">
    <citation type="submission" date="2020-08" db="EMBL/GenBank/DDBJ databases">
        <title>Sequencing the genomes of 1000 actinobacteria strains.</title>
        <authorList>
            <person name="Klenk H.-P."/>
        </authorList>
    </citation>
    <scope>NUCLEOTIDE SEQUENCE [LARGE SCALE GENOMIC DNA]</scope>
    <source>
        <strain evidence="2 3">DSM 17294</strain>
    </source>
</reference>
<dbReference type="Proteomes" id="UP000558997">
    <property type="component" value="Unassembled WGS sequence"/>
</dbReference>
<organism evidence="2 3">
    <name type="scientific">Kribbella solani</name>
    <dbReference type="NCBI Taxonomy" id="236067"/>
    <lineage>
        <taxon>Bacteria</taxon>
        <taxon>Bacillati</taxon>
        <taxon>Actinomycetota</taxon>
        <taxon>Actinomycetes</taxon>
        <taxon>Propionibacteriales</taxon>
        <taxon>Kribbellaceae</taxon>
        <taxon>Kribbella</taxon>
    </lineage>
</organism>
<proteinExistence type="predicted"/>
<evidence type="ECO:0000313" key="3">
    <source>
        <dbReference type="Proteomes" id="UP000558997"/>
    </source>
</evidence>
<feature type="compositionally biased region" description="Basic and acidic residues" evidence="1">
    <location>
        <begin position="1"/>
        <end position="18"/>
    </location>
</feature>
<feature type="region of interest" description="Disordered" evidence="1">
    <location>
        <begin position="1"/>
        <end position="34"/>
    </location>
</feature>
<evidence type="ECO:0000256" key="1">
    <source>
        <dbReference type="SAM" id="MobiDB-lite"/>
    </source>
</evidence>
<protein>
    <submittedName>
        <fullName evidence="2">Uncharacterized protein</fullName>
    </submittedName>
</protein>
<sequence>MHDQIDVQPVRRDSEAADHPGQAVREYGRSGELV</sequence>
<dbReference type="AlphaFoldDB" id="A0A841DS80"/>